<feature type="transmembrane region" description="Helical" evidence="1">
    <location>
        <begin position="31"/>
        <end position="49"/>
    </location>
</feature>
<dbReference type="Proteomes" id="UP000287872">
    <property type="component" value="Unassembled WGS sequence"/>
</dbReference>
<dbReference type="EMBL" id="BHYK01000008">
    <property type="protein sequence ID" value="GCD10171.1"/>
    <property type="molecule type" value="Genomic_DNA"/>
</dbReference>
<evidence type="ECO:0000256" key="1">
    <source>
        <dbReference type="SAM" id="Phobius"/>
    </source>
</evidence>
<feature type="transmembrane region" description="Helical" evidence="1">
    <location>
        <begin position="82"/>
        <end position="99"/>
    </location>
</feature>
<keyword evidence="1" id="KW-0812">Transmembrane</keyword>
<keyword evidence="3" id="KW-1185">Reference proteome</keyword>
<accession>A0A401UKU6</accession>
<proteinExistence type="predicted"/>
<name>A0A401UKU6_9CLOT</name>
<evidence type="ECO:0000313" key="3">
    <source>
        <dbReference type="Proteomes" id="UP000287872"/>
    </source>
</evidence>
<reference evidence="2 3" key="1">
    <citation type="submission" date="2018-11" db="EMBL/GenBank/DDBJ databases">
        <title>Genome sequencing and assembly of Clostridium tagluense strain A121.</title>
        <authorList>
            <person name="Murakami T."/>
            <person name="Segawa T."/>
            <person name="Shcherbakova V.A."/>
            <person name="Mori H."/>
            <person name="Yoshimura Y."/>
        </authorList>
    </citation>
    <scope>NUCLEOTIDE SEQUENCE [LARGE SCALE GENOMIC DNA]</scope>
    <source>
        <strain evidence="2 3">A121</strain>
    </source>
</reference>
<dbReference type="Pfam" id="PF17248">
    <property type="entry name" value="DUF5317"/>
    <property type="match status" value="1"/>
</dbReference>
<dbReference type="OrthoDB" id="37447at2"/>
<dbReference type="InterPro" id="IPR035168">
    <property type="entry name" value="DUF5317"/>
</dbReference>
<organism evidence="2 3">
    <name type="scientific">Clostridium tagluense</name>
    <dbReference type="NCBI Taxonomy" id="360422"/>
    <lineage>
        <taxon>Bacteria</taxon>
        <taxon>Bacillati</taxon>
        <taxon>Bacillota</taxon>
        <taxon>Clostridia</taxon>
        <taxon>Eubacteriales</taxon>
        <taxon>Clostridiaceae</taxon>
        <taxon>Clostridium</taxon>
    </lineage>
</organism>
<evidence type="ECO:0000313" key="2">
    <source>
        <dbReference type="EMBL" id="GCD10171.1"/>
    </source>
</evidence>
<sequence length="177" mass="20025">MFIEALIFAVIIGYILKGNIRNLENVDIKRTYLVFISFFIEFFIVICIRKDFFNIGIFTYILNSIMYILLVIFIYSNRKNKYIVLMGLGFLLNAIPIFLNGGAMPVSAKAAKAAGITLNISKEGLYSLINENTRVWFLGDIIPLTFLRNFAISIGDIIAVLGLMLFIIMGMKKTAKN</sequence>
<evidence type="ECO:0008006" key="4">
    <source>
        <dbReference type="Google" id="ProtNLM"/>
    </source>
</evidence>
<dbReference type="AlphaFoldDB" id="A0A401UKU6"/>
<comment type="caution">
    <text evidence="2">The sequence shown here is derived from an EMBL/GenBank/DDBJ whole genome shotgun (WGS) entry which is preliminary data.</text>
</comment>
<keyword evidence="1" id="KW-0472">Membrane</keyword>
<feature type="transmembrane region" description="Helical" evidence="1">
    <location>
        <begin position="55"/>
        <end position="75"/>
    </location>
</feature>
<keyword evidence="1" id="KW-1133">Transmembrane helix</keyword>
<dbReference type="RefSeq" id="WP_125000296.1">
    <property type="nucleotide sequence ID" value="NZ_BHYK01000008.1"/>
</dbReference>
<protein>
    <recommendedName>
        <fullName evidence="4">DUF5317 domain-containing protein</fullName>
    </recommendedName>
</protein>
<feature type="transmembrane region" description="Helical" evidence="1">
    <location>
        <begin position="150"/>
        <end position="171"/>
    </location>
</feature>
<gene>
    <name evidence="2" type="ORF">Ctaglu_17940</name>
</gene>